<reference evidence="1" key="1">
    <citation type="submission" date="2015-04" db="UniProtKB">
        <authorList>
            <consortium name="EnsemblPlants"/>
        </authorList>
    </citation>
    <scope>IDENTIFICATION</scope>
</reference>
<organism evidence="1">
    <name type="scientific">Oryza meridionalis</name>
    <dbReference type="NCBI Taxonomy" id="40149"/>
    <lineage>
        <taxon>Eukaryota</taxon>
        <taxon>Viridiplantae</taxon>
        <taxon>Streptophyta</taxon>
        <taxon>Embryophyta</taxon>
        <taxon>Tracheophyta</taxon>
        <taxon>Spermatophyta</taxon>
        <taxon>Magnoliopsida</taxon>
        <taxon>Liliopsida</taxon>
        <taxon>Poales</taxon>
        <taxon>Poaceae</taxon>
        <taxon>BOP clade</taxon>
        <taxon>Oryzoideae</taxon>
        <taxon>Oryzeae</taxon>
        <taxon>Oryzinae</taxon>
        <taxon>Oryza</taxon>
    </lineage>
</organism>
<protein>
    <submittedName>
        <fullName evidence="1">Uncharacterized protein</fullName>
    </submittedName>
</protein>
<accession>A0A0E0ECP9</accession>
<dbReference type="EnsemblPlants" id="OMERI07G14490.1">
    <property type="protein sequence ID" value="OMERI07G14490.1"/>
    <property type="gene ID" value="OMERI07G14490"/>
</dbReference>
<dbReference type="HOGENOM" id="CLU_3436940_0_0_1"/>
<reference evidence="1" key="2">
    <citation type="submission" date="2018-05" db="EMBL/GenBank/DDBJ databases">
        <title>OmerRS3 (Oryza meridionalis Reference Sequence Version 3).</title>
        <authorList>
            <person name="Zhang J."/>
            <person name="Kudrna D."/>
            <person name="Lee S."/>
            <person name="Talag J."/>
            <person name="Welchert J."/>
            <person name="Wing R.A."/>
        </authorList>
    </citation>
    <scope>NUCLEOTIDE SEQUENCE [LARGE SCALE GENOMIC DNA]</scope>
    <source>
        <strain evidence="1">cv. OR44</strain>
    </source>
</reference>
<dbReference type="Proteomes" id="UP000008021">
    <property type="component" value="Chromosome 7"/>
</dbReference>
<proteinExistence type="predicted"/>
<name>A0A0E0ECP9_9ORYZ</name>
<keyword evidence="2" id="KW-1185">Reference proteome</keyword>
<dbReference type="Gramene" id="OMERI07G14490.1">
    <property type="protein sequence ID" value="OMERI07G14490.1"/>
    <property type="gene ID" value="OMERI07G14490"/>
</dbReference>
<evidence type="ECO:0000313" key="2">
    <source>
        <dbReference type="Proteomes" id="UP000008021"/>
    </source>
</evidence>
<evidence type="ECO:0000313" key="1">
    <source>
        <dbReference type="EnsemblPlants" id="OMERI07G14490.1"/>
    </source>
</evidence>
<sequence length="12" mass="1387">MGDQRASQHFLP</sequence>